<feature type="compositionally biased region" description="Basic and acidic residues" evidence="1">
    <location>
        <begin position="61"/>
        <end position="71"/>
    </location>
</feature>
<evidence type="ECO:0000313" key="2">
    <source>
        <dbReference type="EMBL" id="KMM64611.1"/>
    </source>
</evidence>
<dbReference type="Proteomes" id="UP000054567">
    <property type="component" value="Unassembled WGS sequence"/>
</dbReference>
<feature type="region of interest" description="Disordered" evidence="1">
    <location>
        <begin position="1"/>
        <end position="32"/>
    </location>
</feature>
<accession>A0A0J6EVQ0</accession>
<name>A0A0J6EVQ0_COCPO</name>
<gene>
    <name evidence="2" type="ORF">CPAG_00963</name>
</gene>
<protein>
    <submittedName>
        <fullName evidence="2">Uncharacterized protein</fullName>
    </submittedName>
</protein>
<sequence>MQRQKTEALPDEDNEEGSFAAPSDPQCSLQPNAYGFDRSMTQEREILRTENNGMCHKKKKREEDTFISKEF</sequence>
<evidence type="ECO:0000256" key="1">
    <source>
        <dbReference type="SAM" id="MobiDB-lite"/>
    </source>
</evidence>
<reference evidence="2 3" key="1">
    <citation type="submission" date="2007-06" db="EMBL/GenBank/DDBJ databases">
        <title>The Genome Sequence of Coccidioides posadasii RMSCC_3488.</title>
        <authorList>
            <consortium name="Coccidioides Genome Resources Consortium"/>
            <consortium name="The Broad Institute Genome Sequencing Platform"/>
            <person name="Henn M.R."/>
            <person name="Sykes S."/>
            <person name="Young S."/>
            <person name="Jaffe D."/>
            <person name="Berlin A."/>
            <person name="Alvarez P."/>
            <person name="Butler J."/>
            <person name="Gnerre S."/>
            <person name="Grabherr M."/>
            <person name="Mauceli E."/>
            <person name="Brockman W."/>
            <person name="Kodira C."/>
            <person name="Alvarado L."/>
            <person name="Zeng Q."/>
            <person name="Crawford M."/>
            <person name="Antoine C."/>
            <person name="Devon K."/>
            <person name="Galgiani J."/>
            <person name="Orsborn K."/>
            <person name="Lewis M.L."/>
            <person name="Nusbaum C."/>
            <person name="Galagan J."/>
            <person name="Birren B."/>
        </authorList>
    </citation>
    <scope>NUCLEOTIDE SEQUENCE [LARGE SCALE GENOMIC DNA]</scope>
    <source>
        <strain evidence="2 3">RMSCC 3488</strain>
    </source>
</reference>
<organism evidence="2 3">
    <name type="scientific">Coccidioides posadasii RMSCC 3488</name>
    <dbReference type="NCBI Taxonomy" id="454284"/>
    <lineage>
        <taxon>Eukaryota</taxon>
        <taxon>Fungi</taxon>
        <taxon>Dikarya</taxon>
        <taxon>Ascomycota</taxon>
        <taxon>Pezizomycotina</taxon>
        <taxon>Eurotiomycetes</taxon>
        <taxon>Eurotiomycetidae</taxon>
        <taxon>Onygenales</taxon>
        <taxon>Onygenaceae</taxon>
        <taxon>Coccidioides</taxon>
    </lineage>
</organism>
<dbReference type="AlphaFoldDB" id="A0A0J6EVQ0"/>
<proteinExistence type="predicted"/>
<dbReference type="EMBL" id="DS268109">
    <property type="protein sequence ID" value="KMM64611.1"/>
    <property type="molecule type" value="Genomic_DNA"/>
</dbReference>
<reference evidence="3" key="3">
    <citation type="journal article" date="2010" name="Genome Res.">
        <title>Population genomic sequencing of Coccidioides fungi reveals recent hybridization and transposon control.</title>
        <authorList>
            <person name="Neafsey D.E."/>
            <person name="Barker B.M."/>
            <person name="Sharpton T.J."/>
            <person name="Stajich J.E."/>
            <person name="Park D.J."/>
            <person name="Whiston E."/>
            <person name="Hung C.-Y."/>
            <person name="McMahan C."/>
            <person name="White J."/>
            <person name="Sykes S."/>
            <person name="Heiman D."/>
            <person name="Young S."/>
            <person name="Zeng Q."/>
            <person name="Abouelleil A."/>
            <person name="Aftuck L."/>
            <person name="Bessette D."/>
            <person name="Brown A."/>
            <person name="FitzGerald M."/>
            <person name="Lui A."/>
            <person name="Macdonald J.P."/>
            <person name="Priest M."/>
            <person name="Orbach M.J."/>
            <person name="Galgiani J.N."/>
            <person name="Kirkland T.N."/>
            <person name="Cole G.T."/>
            <person name="Birren B.W."/>
            <person name="Henn M.R."/>
            <person name="Taylor J.W."/>
            <person name="Rounsley S.D."/>
        </authorList>
    </citation>
    <scope>NUCLEOTIDE SEQUENCE [LARGE SCALE GENOMIC DNA]</scope>
    <source>
        <strain evidence="3">RMSCC 3488</strain>
    </source>
</reference>
<reference evidence="3" key="2">
    <citation type="journal article" date="2009" name="Genome Res.">
        <title>Comparative genomic analyses of the human fungal pathogens Coccidioides and their relatives.</title>
        <authorList>
            <person name="Sharpton T.J."/>
            <person name="Stajich J.E."/>
            <person name="Rounsley S.D."/>
            <person name="Gardner M.J."/>
            <person name="Wortman J.R."/>
            <person name="Jordar V.S."/>
            <person name="Maiti R."/>
            <person name="Kodira C.D."/>
            <person name="Neafsey D.E."/>
            <person name="Zeng Q."/>
            <person name="Hung C.-Y."/>
            <person name="McMahan C."/>
            <person name="Muszewska A."/>
            <person name="Grynberg M."/>
            <person name="Mandel M.A."/>
            <person name="Kellner E.M."/>
            <person name="Barker B.M."/>
            <person name="Galgiani J.N."/>
            <person name="Orbach M.J."/>
            <person name="Kirkland T.N."/>
            <person name="Cole G.T."/>
            <person name="Henn M.R."/>
            <person name="Birren B.W."/>
            <person name="Taylor J.W."/>
        </authorList>
    </citation>
    <scope>NUCLEOTIDE SEQUENCE [LARGE SCALE GENOMIC DNA]</scope>
    <source>
        <strain evidence="3">RMSCC 3488</strain>
    </source>
</reference>
<dbReference type="VEuPathDB" id="FungiDB:CPAG_00963"/>
<feature type="region of interest" description="Disordered" evidence="1">
    <location>
        <begin position="52"/>
        <end position="71"/>
    </location>
</feature>
<evidence type="ECO:0000313" key="3">
    <source>
        <dbReference type="Proteomes" id="UP000054567"/>
    </source>
</evidence>